<gene>
    <name evidence="2" type="ORF">G3T37_10135</name>
</gene>
<feature type="transmembrane region" description="Helical" evidence="1">
    <location>
        <begin position="52"/>
        <end position="70"/>
    </location>
</feature>
<organism evidence="2 3">
    <name type="scientific">Galbitalea soli</name>
    <dbReference type="NCBI Taxonomy" id="1268042"/>
    <lineage>
        <taxon>Bacteria</taxon>
        <taxon>Bacillati</taxon>
        <taxon>Actinomycetota</taxon>
        <taxon>Actinomycetes</taxon>
        <taxon>Micrococcales</taxon>
        <taxon>Microbacteriaceae</taxon>
        <taxon>Galbitalea</taxon>
    </lineage>
</organism>
<evidence type="ECO:0000313" key="2">
    <source>
        <dbReference type="EMBL" id="NEM91715.1"/>
    </source>
</evidence>
<sequence length="134" mass="14642">MSEAPVAATRRRPRRERSLTESLATIVLTLEAILVFFIALTVYGLHAVPPEVAFGGGAALAVVLVLATRVTRYRWGIWLGSILQLVILATGVVLAALYIVAVVFIAMWVYCIVRGVRIDRYNRTLTTPNESTGS</sequence>
<feature type="transmembrane region" description="Helical" evidence="1">
    <location>
        <begin position="82"/>
        <end position="110"/>
    </location>
</feature>
<comment type="caution">
    <text evidence="2">The sequence shown here is derived from an EMBL/GenBank/DDBJ whole genome shotgun (WGS) entry which is preliminary data.</text>
</comment>
<proteinExistence type="predicted"/>
<dbReference type="Pfam" id="PF14017">
    <property type="entry name" value="DUF4233"/>
    <property type="match status" value="1"/>
</dbReference>
<dbReference type="RefSeq" id="WP_163473599.1">
    <property type="nucleotide sequence ID" value="NZ_JAAGWZ010000002.1"/>
</dbReference>
<evidence type="ECO:0000313" key="3">
    <source>
        <dbReference type="Proteomes" id="UP000479756"/>
    </source>
</evidence>
<dbReference type="EMBL" id="JAAGWZ010000002">
    <property type="protein sequence ID" value="NEM91715.1"/>
    <property type="molecule type" value="Genomic_DNA"/>
</dbReference>
<dbReference type="Proteomes" id="UP000479756">
    <property type="component" value="Unassembled WGS sequence"/>
</dbReference>
<protein>
    <submittedName>
        <fullName evidence="2">DUF4233 domain-containing protein</fullName>
    </submittedName>
</protein>
<keyword evidence="1" id="KW-0812">Transmembrane</keyword>
<accession>A0A7C9TR84</accession>
<evidence type="ECO:0000256" key="1">
    <source>
        <dbReference type="SAM" id="Phobius"/>
    </source>
</evidence>
<name>A0A7C9TR84_9MICO</name>
<keyword evidence="1" id="KW-0472">Membrane</keyword>
<feature type="transmembrane region" description="Helical" evidence="1">
    <location>
        <begin position="21"/>
        <end position="46"/>
    </location>
</feature>
<keyword evidence="3" id="KW-1185">Reference proteome</keyword>
<dbReference type="AlphaFoldDB" id="A0A7C9TR84"/>
<dbReference type="InterPro" id="IPR025327">
    <property type="entry name" value="DUF4233"/>
</dbReference>
<reference evidence="2 3" key="1">
    <citation type="journal article" date="2014" name="Int. J. Syst. Evol. Microbiol.">
        <title>Description of Galbitalea soli gen. nov., sp. nov., and Frondihabitans sucicola sp. nov.</title>
        <authorList>
            <person name="Kim S.J."/>
            <person name="Lim J.M."/>
            <person name="Ahn J.H."/>
            <person name="Weon H.Y."/>
            <person name="Hamada M."/>
            <person name="Suzuki K."/>
            <person name="Ahn T.Y."/>
            <person name="Kwon S.W."/>
        </authorList>
    </citation>
    <scope>NUCLEOTIDE SEQUENCE [LARGE SCALE GENOMIC DNA]</scope>
    <source>
        <strain evidence="2 3">NBRC 108727</strain>
    </source>
</reference>
<keyword evidence="1" id="KW-1133">Transmembrane helix</keyword>